<dbReference type="PANTHER" id="PTHR13531">
    <property type="entry name" value="GEO07735P1-RELATED-RELATED"/>
    <property type="match status" value="1"/>
</dbReference>
<dbReference type="GO" id="GO:0035869">
    <property type="term" value="C:ciliary transition zone"/>
    <property type="evidence" value="ECO:0007669"/>
    <property type="project" value="TreeGrafter"/>
</dbReference>
<dbReference type="InterPro" id="IPR019184">
    <property type="entry name" value="Uncharacterised_TM-17"/>
</dbReference>
<evidence type="ECO:0000256" key="6">
    <source>
        <dbReference type="SAM" id="Phobius"/>
    </source>
</evidence>
<reference evidence="7" key="1">
    <citation type="submission" date="2014-11" db="EMBL/GenBank/DDBJ databases">
        <authorList>
            <person name="Otto D Thomas"/>
            <person name="Naeem Raeece"/>
        </authorList>
    </citation>
    <scope>NUCLEOTIDE SEQUENCE</scope>
</reference>
<keyword evidence="3 6" id="KW-1133">Transmembrane helix</keyword>
<feature type="compositionally biased region" description="Gly residues" evidence="5">
    <location>
        <begin position="266"/>
        <end position="282"/>
    </location>
</feature>
<feature type="compositionally biased region" description="Polar residues" evidence="5">
    <location>
        <begin position="397"/>
        <end position="409"/>
    </location>
</feature>
<protein>
    <recommendedName>
        <fullName evidence="8">Transmembrane protein</fullName>
    </recommendedName>
</protein>
<feature type="compositionally biased region" description="Basic and acidic residues" evidence="5">
    <location>
        <begin position="446"/>
        <end position="456"/>
    </location>
</feature>
<feature type="compositionally biased region" description="Basic and acidic residues" evidence="5">
    <location>
        <begin position="365"/>
        <end position="379"/>
    </location>
</feature>
<evidence type="ECO:0000256" key="1">
    <source>
        <dbReference type="ARBA" id="ARBA00004141"/>
    </source>
</evidence>
<comment type="subcellular location">
    <subcellularLocation>
        <location evidence="1">Membrane</location>
        <topology evidence="1">Multi-pass membrane protein</topology>
    </subcellularLocation>
</comment>
<proteinExistence type="predicted"/>
<dbReference type="Pfam" id="PF09799">
    <property type="entry name" value="Transmemb_17"/>
    <property type="match status" value="1"/>
</dbReference>
<feature type="compositionally biased region" description="Polar residues" evidence="5">
    <location>
        <begin position="256"/>
        <end position="265"/>
    </location>
</feature>
<evidence type="ECO:0000256" key="5">
    <source>
        <dbReference type="SAM" id="MobiDB-lite"/>
    </source>
</evidence>
<dbReference type="GO" id="GO:1905515">
    <property type="term" value="P:non-motile cilium assembly"/>
    <property type="evidence" value="ECO:0007669"/>
    <property type="project" value="TreeGrafter"/>
</dbReference>
<feature type="region of interest" description="Disordered" evidence="5">
    <location>
        <begin position="304"/>
        <end position="482"/>
    </location>
</feature>
<evidence type="ECO:0000313" key="7">
    <source>
        <dbReference type="EMBL" id="CEM12938.1"/>
    </source>
</evidence>
<dbReference type="AlphaFoldDB" id="A0A0G4FHK1"/>
<accession>A0A0G4FHK1</accession>
<sequence>MNGFRPTVVETVPQSSVLLQSLLFYDVLYKIPLFVIVIATAIWKYEVLPRDDYFATRGWRPSAVAIALLLAALEPLRLWIGYVGNLQEQVPQLFLYLMCTFFPSGAAVILLLLLPKFNILDVERAAYCIQLFFYVTEALVGYRAVRLLIGSKTAKFFLARQIQHREGEVKSLEGDHPSFSFEGGGPDGGGAGGFFSFHQPRPFVGGEAAILANRHLVNESFDRIPPQLEDDSPELEFDYEELLPEPRGGRAKLKQTGMQNRTFSSGWGGGTSRRAWNGGGGYGDEDEDGDVWEEEAALQRRKLAAWSGQGDGFSPPSRSYYDRRSKRDVERTRGEKSQRSTRWGGRDSHHPHGTSFRPGSRKGRRKEDGSEREREKDRYSASSRGRRQHGNGRGPNPESSRLSPNVNSQHGRRLSTMNVDWRGAADAQARRASFGMPTTPDPLPEGDPHEFEEGRTPRPGMGYMFSGTGGLYRRTRTDEAHA</sequence>
<dbReference type="GO" id="GO:0016020">
    <property type="term" value="C:membrane"/>
    <property type="evidence" value="ECO:0007669"/>
    <property type="project" value="UniProtKB-SubCell"/>
</dbReference>
<dbReference type="PANTHER" id="PTHR13531:SF6">
    <property type="entry name" value="TMEM (HUMAN TRANSMEMBRANE PROTEIN) HOMOLOG"/>
    <property type="match status" value="1"/>
</dbReference>
<feature type="transmembrane region" description="Helical" evidence="6">
    <location>
        <begin position="22"/>
        <end position="43"/>
    </location>
</feature>
<evidence type="ECO:0000256" key="3">
    <source>
        <dbReference type="ARBA" id="ARBA00022989"/>
    </source>
</evidence>
<name>A0A0G4FHK1_9ALVE</name>
<feature type="transmembrane region" description="Helical" evidence="6">
    <location>
        <begin position="63"/>
        <end position="82"/>
    </location>
</feature>
<gene>
    <name evidence="7" type="ORF">Cvel_17040</name>
</gene>
<feature type="compositionally biased region" description="Basic and acidic residues" evidence="5">
    <location>
        <begin position="320"/>
        <end position="350"/>
    </location>
</feature>
<feature type="transmembrane region" description="Helical" evidence="6">
    <location>
        <begin position="94"/>
        <end position="114"/>
    </location>
</feature>
<keyword evidence="4 6" id="KW-0472">Membrane</keyword>
<dbReference type="EMBL" id="CDMZ01000376">
    <property type="protein sequence ID" value="CEM12938.1"/>
    <property type="molecule type" value="Genomic_DNA"/>
</dbReference>
<keyword evidence="2 6" id="KW-0812">Transmembrane</keyword>
<evidence type="ECO:0000256" key="2">
    <source>
        <dbReference type="ARBA" id="ARBA00022692"/>
    </source>
</evidence>
<dbReference type="VEuPathDB" id="CryptoDB:Cvel_17040"/>
<organism evidence="7">
    <name type="scientific">Chromera velia CCMP2878</name>
    <dbReference type="NCBI Taxonomy" id="1169474"/>
    <lineage>
        <taxon>Eukaryota</taxon>
        <taxon>Sar</taxon>
        <taxon>Alveolata</taxon>
        <taxon>Colpodellida</taxon>
        <taxon>Chromeraceae</taxon>
        <taxon>Chromera</taxon>
    </lineage>
</organism>
<feature type="region of interest" description="Disordered" evidence="5">
    <location>
        <begin position="247"/>
        <end position="288"/>
    </location>
</feature>
<evidence type="ECO:0008006" key="8">
    <source>
        <dbReference type="Google" id="ProtNLM"/>
    </source>
</evidence>
<evidence type="ECO:0000256" key="4">
    <source>
        <dbReference type="ARBA" id="ARBA00023136"/>
    </source>
</evidence>